<dbReference type="Proteomes" id="UP000693970">
    <property type="component" value="Unassembled WGS sequence"/>
</dbReference>
<name>A0A9K3KYK9_9STRA</name>
<comment type="caution">
    <text evidence="1">The sequence shown here is derived from an EMBL/GenBank/DDBJ whole genome shotgun (WGS) entry which is preliminary data.</text>
</comment>
<evidence type="ECO:0008006" key="3">
    <source>
        <dbReference type="Google" id="ProtNLM"/>
    </source>
</evidence>
<dbReference type="EMBL" id="JAGRRH010000017">
    <property type="protein sequence ID" value="KAG7351804.1"/>
    <property type="molecule type" value="Genomic_DNA"/>
</dbReference>
<evidence type="ECO:0000313" key="1">
    <source>
        <dbReference type="EMBL" id="KAG7351804.1"/>
    </source>
</evidence>
<organism evidence="1 2">
    <name type="scientific">Nitzschia inconspicua</name>
    <dbReference type="NCBI Taxonomy" id="303405"/>
    <lineage>
        <taxon>Eukaryota</taxon>
        <taxon>Sar</taxon>
        <taxon>Stramenopiles</taxon>
        <taxon>Ochrophyta</taxon>
        <taxon>Bacillariophyta</taxon>
        <taxon>Bacillariophyceae</taxon>
        <taxon>Bacillariophycidae</taxon>
        <taxon>Bacillariales</taxon>
        <taxon>Bacillariaceae</taxon>
        <taxon>Nitzschia</taxon>
    </lineage>
</organism>
<sequence length="706" mass="77315">MSLAMMCPSATPKNFSSTFPSMFYLKKTVMMYSVTFRAVAVMMLLTLNGVALGSLLVPPSENHIRANNNLIGRTCASDNESDCIMAEIDIGHELGHPPSLRGLMTQFHAEFNSLPRGGWSEWAQKNGGLEWLWASPVAVTKNYYEFFPNHTDHNLTCNDNRFGSNNFPDSVRLSGFRLPTWEEVQNFKPVFPPTCMARYINNGAHWCDQYDYDTNGLVTSDQSCHSGCCDTVFVRPVGTSDIGIGTIKEQNKLLFHCNNVWDSDGDGICDNVDNCIDTPNPLQGYAFLDIDASCFNLTIELDQNGLAELLPEDMDNGAIDNCAVAAISGGNTEFNCSDVDSTILQHYSLVDYNGHYGTCIANVTVVDSVGPTINCKNISISLDSSGQITINDPLLVAEGVFDACGIDWIQVTPNQFNCTDVLVPQPVVVSAMDVNGNIESCNAEATIINKPPEWLDGIDSMTVIVGSDAATLFVDASDPEGQPLTYEWNHTCSDDNAIVIFRAVSYSHEAIIHFPHGSEPKCCDVNVQVCDICGSCMVDTTEIILIDPNAGSITGNGWYESPLGAYAEDPNSKGVVSFEFDVEYVQGLSLPTGDFEIITPDFVFYSTSFEWLVVYQDDCAKVKGLGSIYGEQKLDCGFSLFVCDGDDRSQKFHDEIVVNIWTIETGAIVYDNGVDSWGVLYQDAIEVKGGSIQLHKGSNSGKKKYR</sequence>
<evidence type="ECO:0000313" key="2">
    <source>
        <dbReference type="Proteomes" id="UP000693970"/>
    </source>
</evidence>
<dbReference type="AlphaFoldDB" id="A0A9K3KYK9"/>
<reference evidence="1" key="2">
    <citation type="submission" date="2021-04" db="EMBL/GenBank/DDBJ databases">
        <authorList>
            <person name="Podell S."/>
        </authorList>
    </citation>
    <scope>NUCLEOTIDE SEQUENCE</scope>
    <source>
        <strain evidence="1">Hildebrandi</strain>
    </source>
</reference>
<accession>A0A9K3KYK9</accession>
<proteinExistence type="predicted"/>
<keyword evidence="2" id="KW-1185">Reference proteome</keyword>
<gene>
    <name evidence="1" type="ORF">IV203_007852</name>
</gene>
<protein>
    <recommendedName>
        <fullName evidence="3">HYR domain-containing protein</fullName>
    </recommendedName>
</protein>
<reference evidence="1" key="1">
    <citation type="journal article" date="2021" name="Sci. Rep.">
        <title>Diploid genomic architecture of Nitzschia inconspicua, an elite biomass production diatom.</title>
        <authorList>
            <person name="Oliver A."/>
            <person name="Podell S."/>
            <person name="Pinowska A."/>
            <person name="Traller J.C."/>
            <person name="Smith S.R."/>
            <person name="McClure R."/>
            <person name="Beliaev A."/>
            <person name="Bohutskyi P."/>
            <person name="Hill E.A."/>
            <person name="Rabines A."/>
            <person name="Zheng H."/>
            <person name="Allen L.Z."/>
            <person name="Kuo A."/>
            <person name="Grigoriev I.V."/>
            <person name="Allen A.E."/>
            <person name="Hazlebeck D."/>
            <person name="Allen E.E."/>
        </authorList>
    </citation>
    <scope>NUCLEOTIDE SEQUENCE</scope>
    <source>
        <strain evidence="1">Hildebrandi</strain>
    </source>
</reference>